<dbReference type="Gene3D" id="3.30.565.10">
    <property type="entry name" value="Histidine kinase-like ATPase, C-terminal domain"/>
    <property type="match status" value="1"/>
</dbReference>
<sequence>MDRAWPGSARFALVFPTILISCLVFGRLGGTSTLLTGLMGIWLLILPSHGDLSTMKAAEAVSLLTYLASGCLVIVVTEGYRAISRQLLEERDAAALHKAAEDARFAELFRNAPGLVAIYRGRELIIEFASRSLVAYLGRGALVGRAFEEAAPETAPSVLALMRRVLDDGETFEGRQVSSPLRRPDGTTEERYFDLLFRRIEPGPAGEPRLLVQSVDVTEEVVRRQESERAREQIKAVLEEMPVGVALLSPETHEVMLYNRAAVEILGHGSLGGLPEDYGAYGAIHPDGRAYEPHEYPAARALQNGEVIVREAMTYLRPDGEQVQLTVDCKRVADVTGRPLVVCTFTDVTALQKALDGKTLLINELNHRVKNTLATVQSLARQAFSHDRPAASAHEAFEGRLHALSRAHNVLTNADWRAASLRRLIEGAIAPFGPERFTVRGGDAHLRPEKALAVAMALHELATNAVKYGALSSDVGHVDIDCTQSDAATRLTWRERGGPTVAPPATTGFGARLLRRALAREVGGQIRLDFAPEGVVCIIDGL</sequence>
<protein>
    <recommendedName>
        <fullName evidence="2">histidine kinase</fullName>
        <ecNumber evidence="2">2.7.13.3</ecNumber>
    </recommendedName>
</protein>
<dbReference type="PROSITE" id="PS51257">
    <property type="entry name" value="PROKAR_LIPOPROTEIN"/>
    <property type="match status" value="1"/>
</dbReference>
<dbReference type="AlphaFoldDB" id="A0A2N5DPD8"/>
<keyword evidence="8" id="KW-0472">Membrane</keyword>
<proteinExistence type="predicted"/>
<evidence type="ECO:0000256" key="6">
    <source>
        <dbReference type="ARBA" id="ARBA00022777"/>
    </source>
</evidence>
<name>A0A2N5DPD8_9CAUL</name>
<keyword evidence="6" id="KW-0418">Kinase</keyword>
<dbReference type="GO" id="GO:0005524">
    <property type="term" value="F:ATP binding"/>
    <property type="evidence" value="ECO:0007669"/>
    <property type="project" value="UniProtKB-KW"/>
</dbReference>
<gene>
    <name evidence="11" type="ORF">SGCZBJ_06165</name>
</gene>
<dbReference type="EMBL" id="PJRS01000011">
    <property type="protein sequence ID" value="PLR27932.1"/>
    <property type="molecule type" value="Genomic_DNA"/>
</dbReference>
<evidence type="ECO:0000256" key="3">
    <source>
        <dbReference type="ARBA" id="ARBA00022553"/>
    </source>
</evidence>
<organism evidence="11 12">
    <name type="scientific">Caulobacter zeae</name>
    <dbReference type="NCBI Taxonomy" id="2055137"/>
    <lineage>
        <taxon>Bacteria</taxon>
        <taxon>Pseudomonadati</taxon>
        <taxon>Pseudomonadota</taxon>
        <taxon>Alphaproteobacteria</taxon>
        <taxon>Caulobacterales</taxon>
        <taxon>Caulobacteraceae</taxon>
        <taxon>Caulobacter</taxon>
    </lineage>
</organism>
<feature type="domain" description="Signal transduction histidine kinase HWE region" evidence="10">
    <location>
        <begin position="364"/>
        <end position="443"/>
    </location>
</feature>
<dbReference type="InterPro" id="IPR000014">
    <property type="entry name" value="PAS"/>
</dbReference>
<comment type="catalytic activity">
    <reaction evidence="1">
        <text>ATP + protein L-histidine = ADP + protein N-phospho-L-histidine.</text>
        <dbReference type="EC" id="2.7.13.3"/>
    </reaction>
</comment>
<evidence type="ECO:0000256" key="1">
    <source>
        <dbReference type="ARBA" id="ARBA00000085"/>
    </source>
</evidence>
<dbReference type="SMART" id="SM00911">
    <property type="entry name" value="HWE_HK"/>
    <property type="match status" value="1"/>
</dbReference>
<feature type="domain" description="PAS" evidence="9">
    <location>
        <begin position="232"/>
        <end position="303"/>
    </location>
</feature>
<comment type="caution">
    <text evidence="11">The sequence shown here is derived from an EMBL/GenBank/DDBJ whole genome shotgun (WGS) entry which is preliminary data.</text>
</comment>
<accession>A0A2N5DPD8</accession>
<dbReference type="InterPro" id="IPR011102">
    <property type="entry name" value="Sig_transdc_His_kinase_HWE"/>
</dbReference>
<keyword evidence="5" id="KW-0547">Nucleotide-binding</keyword>
<dbReference type="SMART" id="SM00091">
    <property type="entry name" value="PAS"/>
    <property type="match status" value="2"/>
</dbReference>
<keyword evidence="7" id="KW-0067">ATP-binding</keyword>
<dbReference type="SUPFAM" id="SSF55785">
    <property type="entry name" value="PYP-like sensor domain (PAS domain)"/>
    <property type="match status" value="2"/>
</dbReference>
<evidence type="ECO:0000256" key="8">
    <source>
        <dbReference type="SAM" id="Phobius"/>
    </source>
</evidence>
<reference evidence="11 12" key="1">
    <citation type="submission" date="2017-12" db="EMBL/GenBank/DDBJ databases">
        <title>The genome sequence of Caulobacter sp. 410.</title>
        <authorList>
            <person name="Gao J."/>
            <person name="Mao X."/>
            <person name="Sun J."/>
        </authorList>
    </citation>
    <scope>NUCLEOTIDE SEQUENCE [LARGE SCALE GENOMIC DNA]</scope>
    <source>
        <strain evidence="11 12">410</strain>
    </source>
</reference>
<dbReference type="PANTHER" id="PTHR41523">
    <property type="entry name" value="TWO-COMPONENT SYSTEM SENSOR PROTEIN"/>
    <property type="match status" value="1"/>
</dbReference>
<feature type="domain" description="PAS" evidence="9">
    <location>
        <begin position="103"/>
        <end position="167"/>
    </location>
</feature>
<dbReference type="PANTHER" id="PTHR41523:SF7">
    <property type="entry name" value="HISTIDINE KINASE"/>
    <property type="match status" value="1"/>
</dbReference>
<dbReference type="EC" id="2.7.13.3" evidence="2"/>
<keyword evidence="12" id="KW-1185">Reference proteome</keyword>
<keyword evidence="8" id="KW-1133">Transmembrane helix</keyword>
<evidence type="ECO:0000259" key="9">
    <source>
        <dbReference type="SMART" id="SM00091"/>
    </source>
</evidence>
<keyword evidence="8" id="KW-0812">Transmembrane</keyword>
<evidence type="ECO:0000256" key="2">
    <source>
        <dbReference type="ARBA" id="ARBA00012438"/>
    </source>
</evidence>
<evidence type="ECO:0000313" key="12">
    <source>
        <dbReference type="Proteomes" id="UP000234479"/>
    </source>
</evidence>
<dbReference type="Gene3D" id="3.30.450.20">
    <property type="entry name" value="PAS domain"/>
    <property type="match status" value="2"/>
</dbReference>
<keyword evidence="3" id="KW-0597">Phosphoprotein</keyword>
<evidence type="ECO:0000256" key="4">
    <source>
        <dbReference type="ARBA" id="ARBA00022679"/>
    </source>
</evidence>
<evidence type="ECO:0000256" key="5">
    <source>
        <dbReference type="ARBA" id="ARBA00022741"/>
    </source>
</evidence>
<dbReference type="GO" id="GO:0004673">
    <property type="term" value="F:protein histidine kinase activity"/>
    <property type="evidence" value="ECO:0007669"/>
    <property type="project" value="UniProtKB-EC"/>
</dbReference>
<dbReference type="InterPro" id="IPR036890">
    <property type="entry name" value="HATPase_C_sf"/>
</dbReference>
<evidence type="ECO:0000256" key="7">
    <source>
        <dbReference type="ARBA" id="ARBA00022840"/>
    </source>
</evidence>
<dbReference type="Pfam" id="PF07536">
    <property type="entry name" value="HWE_HK"/>
    <property type="match status" value="1"/>
</dbReference>
<dbReference type="InterPro" id="IPR035965">
    <property type="entry name" value="PAS-like_dom_sf"/>
</dbReference>
<evidence type="ECO:0000259" key="10">
    <source>
        <dbReference type="SMART" id="SM00911"/>
    </source>
</evidence>
<feature type="transmembrane region" description="Helical" evidence="8">
    <location>
        <begin position="12"/>
        <end position="45"/>
    </location>
</feature>
<evidence type="ECO:0000313" key="11">
    <source>
        <dbReference type="EMBL" id="PLR27932.1"/>
    </source>
</evidence>
<dbReference type="Proteomes" id="UP000234479">
    <property type="component" value="Unassembled WGS sequence"/>
</dbReference>
<keyword evidence="4" id="KW-0808">Transferase</keyword>
<dbReference type="Pfam" id="PF13188">
    <property type="entry name" value="PAS_8"/>
    <property type="match status" value="1"/>
</dbReference>